<name>A0AAD9PKV2_9APIC</name>
<dbReference type="Proteomes" id="UP001214638">
    <property type="component" value="Unassembled WGS sequence"/>
</dbReference>
<organism evidence="3 4">
    <name type="scientific">Babesia duncani</name>
    <dbReference type="NCBI Taxonomy" id="323732"/>
    <lineage>
        <taxon>Eukaryota</taxon>
        <taxon>Sar</taxon>
        <taxon>Alveolata</taxon>
        <taxon>Apicomplexa</taxon>
        <taxon>Aconoidasida</taxon>
        <taxon>Piroplasmida</taxon>
        <taxon>Babesiidae</taxon>
        <taxon>Babesia</taxon>
    </lineage>
</organism>
<keyword evidence="4" id="KW-1185">Reference proteome</keyword>
<dbReference type="GO" id="GO:0006623">
    <property type="term" value="P:protein targeting to vacuole"/>
    <property type="evidence" value="ECO:0007669"/>
    <property type="project" value="InterPro"/>
</dbReference>
<protein>
    <submittedName>
        <fullName evidence="3">Bifunctional Vacuolar fusion protein Mon1/FUZ-MON1-HPS1</fullName>
    </submittedName>
</protein>
<comment type="caution">
    <text evidence="3">The sequence shown here is derived from an EMBL/GenBank/DDBJ whole genome shotgun (WGS) entry which is preliminary data.</text>
</comment>
<dbReference type="Pfam" id="PF19037">
    <property type="entry name" value="Fuz_longin_2"/>
    <property type="match status" value="1"/>
</dbReference>
<accession>A0AAD9PKV2</accession>
<dbReference type="PANTHER" id="PTHR13027">
    <property type="entry name" value="SAND PROTEIN-RELATED"/>
    <property type="match status" value="1"/>
</dbReference>
<feature type="domain" description="FUZ/MON1/HPS1 second Longin" evidence="2">
    <location>
        <begin position="178"/>
        <end position="266"/>
    </location>
</feature>
<dbReference type="InterPro" id="IPR043971">
    <property type="entry name" value="FUZ/MON1/HPS1_longin_2"/>
</dbReference>
<proteinExistence type="predicted"/>
<dbReference type="GO" id="GO:0016192">
    <property type="term" value="P:vesicle-mediated transport"/>
    <property type="evidence" value="ECO:0007669"/>
    <property type="project" value="InterPro"/>
</dbReference>
<dbReference type="KEGG" id="bdw:94336256"/>
<dbReference type="InterPro" id="IPR004353">
    <property type="entry name" value="Mon1"/>
</dbReference>
<dbReference type="PANTHER" id="PTHR13027:SF7">
    <property type="entry name" value="VACUOLAR FUSION PROTEIN MON1 HOMOLOG"/>
    <property type="match status" value="1"/>
</dbReference>
<dbReference type="GeneID" id="94336256"/>
<sequence>MEKVKMDVQIYGCTYAGKPLFSSCKEPDDHLELYGIISAIASKVATLLSDYSETDSLRYITTASHIFVYMERGPLSYFGISKSGNSPLMVYKIMSNFHMQIISILTRGIERALLKKPSYDVQNLMGGTQPIFHKLLDSLNGPLWLLDNLAYEPLPLPPNTRNLLSAFFTDFKTDNILCAFLMVSHRIAAITMAKGKTISSTDIAIVINTVSASKSLKEQENWTPICLSNFNDEAFTYAYIKYIDPEIGIVCISSRGDQEQFHRISRHLSDTIQLMVASKCLDDLRLSLGATPLEFPCGILKQCEIVHVMYASRALGQYFSSSFRPLPFGDCREAVLEAYKTVAELLVDSQIGKMATVSFEVSL</sequence>
<evidence type="ECO:0000313" key="3">
    <source>
        <dbReference type="EMBL" id="KAK2196709.1"/>
    </source>
</evidence>
<evidence type="ECO:0000259" key="1">
    <source>
        <dbReference type="Pfam" id="PF19036"/>
    </source>
</evidence>
<gene>
    <name evidence="3" type="ORF">BdWA1_001958</name>
</gene>
<dbReference type="AlphaFoldDB" id="A0AAD9PKV2"/>
<reference evidence="3" key="1">
    <citation type="journal article" date="2023" name="Nat. Microbiol.">
        <title>Babesia duncani multi-omics identifies virulence factors and drug targets.</title>
        <authorList>
            <person name="Singh P."/>
            <person name="Lonardi S."/>
            <person name="Liang Q."/>
            <person name="Vydyam P."/>
            <person name="Khabirova E."/>
            <person name="Fang T."/>
            <person name="Gihaz S."/>
            <person name="Thekkiniath J."/>
            <person name="Munshi M."/>
            <person name="Abel S."/>
            <person name="Ciampossin L."/>
            <person name="Batugedara G."/>
            <person name="Gupta M."/>
            <person name="Lu X.M."/>
            <person name="Lenz T."/>
            <person name="Chakravarty S."/>
            <person name="Cornillot E."/>
            <person name="Hu Y."/>
            <person name="Ma W."/>
            <person name="Gonzalez L.M."/>
            <person name="Sanchez S."/>
            <person name="Estrada K."/>
            <person name="Sanchez-Flores A."/>
            <person name="Montero E."/>
            <person name="Harb O.S."/>
            <person name="Le Roch K.G."/>
            <person name="Mamoun C.B."/>
        </authorList>
    </citation>
    <scope>NUCLEOTIDE SEQUENCE</scope>
    <source>
        <strain evidence="3">WA1</strain>
    </source>
</reference>
<feature type="domain" description="FUZ/MON1/HPS1 first Longin" evidence="1">
    <location>
        <begin position="14"/>
        <end position="135"/>
    </location>
</feature>
<evidence type="ECO:0000313" key="4">
    <source>
        <dbReference type="Proteomes" id="UP001214638"/>
    </source>
</evidence>
<dbReference type="InterPro" id="IPR043972">
    <property type="entry name" value="FUZ/MON1/HPS1_longin_1"/>
</dbReference>
<dbReference type="PRINTS" id="PR01546">
    <property type="entry name" value="YEAST73DUF"/>
</dbReference>
<dbReference type="RefSeq" id="XP_067803551.1">
    <property type="nucleotide sequence ID" value="XM_067946987.1"/>
</dbReference>
<dbReference type="Pfam" id="PF19036">
    <property type="entry name" value="Fuz_longin_1"/>
    <property type="match status" value="1"/>
</dbReference>
<dbReference type="EMBL" id="JALLKP010000002">
    <property type="protein sequence ID" value="KAK2196709.1"/>
    <property type="molecule type" value="Genomic_DNA"/>
</dbReference>
<evidence type="ECO:0000259" key="2">
    <source>
        <dbReference type="Pfam" id="PF19037"/>
    </source>
</evidence>